<accession>A0A2G9TNF4</accession>
<name>A0A2G9TNF4_TELCI</name>
<dbReference type="SUPFAM" id="SSF57756">
    <property type="entry name" value="Retrovirus zinc finger-like domains"/>
    <property type="match status" value="1"/>
</dbReference>
<dbReference type="GO" id="GO:0005737">
    <property type="term" value="C:cytoplasm"/>
    <property type="evidence" value="ECO:0007669"/>
    <property type="project" value="UniProtKB-ARBA"/>
</dbReference>
<dbReference type="InterPro" id="IPR001878">
    <property type="entry name" value="Znf_CCHC"/>
</dbReference>
<dbReference type="Proteomes" id="UP000230423">
    <property type="component" value="Unassembled WGS sequence"/>
</dbReference>
<dbReference type="GO" id="GO:0005730">
    <property type="term" value="C:nucleolus"/>
    <property type="evidence" value="ECO:0007669"/>
    <property type="project" value="TreeGrafter"/>
</dbReference>
<evidence type="ECO:0000313" key="4">
    <source>
        <dbReference type="Proteomes" id="UP000230423"/>
    </source>
</evidence>
<organism evidence="3 4">
    <name type="scientific">Teladorsagia circumcincta</name>
    <name type="common">Brown stomach worm</name>
    <name type="synonym">Ostertagia circumcincta</name>
    <dbReference type="NCBI Taxonomy" id="45464"/>
    <lineage>
        <taxon>Eukaryota</taxon>
        <taxon>Metazoa</taxon>
        <taxon>Ecdysozoa</taxon>
        <taxon>Nematoda</taxon>
        <taxon>Chromadorea</taxon>
        <taxon>Rhabditida</taxon>
        <taxon>Rhabditina</taxon>
        <taxon>Rhabditomorpha</taxon>
        <taxon>Strongyloidea</taxon>
        <taxon>Trichostrongylidae</taxon>
        <taxon>Teladorsagia</taxon>
    </lineage>
</organism>
<dbReference type="Pfam" id="PF00098">
    <property type="entry name" value="zf-CCHC"/>
    <property type="match status" value="1"/>
</dbReference>
<evidence type="ECO:0000313" key="3">
    <source>
        <dbReference type="EMBL" id="PIO59529.1"/>
    </source>
</evidence>
<dbReference type="PANTHER" id="PTHR46242:SF1">
    <property type="entry name" value="ZINC FINGER CCHC DOMAIN-CONTAINING PROTEIN 9"/>
    <property type="match status" value="1"/>
</dbReference>
<evidence type="ECO:0000256" key="1">
    <source>
        <dbReference type="PROSITE-ProRule" id="PRU00047"/>
    </source>
</evidence>
<feature type="non-terminal residue" evidence="3">
    <location>
        <position position="107"/>
    </location>
</feature>
<dbReference type="AlphaFoldDB" id="A0A2G9TNF4"/>
<keyword evidence="4" id="KW-1185">Reference proteome</keyword>
<reference evidence="3 4" key="1">
    <citation type="submission" date="2015-09" db="EMBL/GenBank/DDBJ databases">
        <title>Draft genome of the parasitic nematode Teladorsagia circumcincta isolate WARC Sus (inbred).</title>
        <authorList>
            <person name="Mitreva M."/>
        </authorList>
    </citation>
    <scope>NUCLEOTIDE SEQUENCE [LARGE SCALE GENOMIC DNA]</scope>
    <source>
        <strain evidence="3 4">S</strain>
    </source>
</reference>
<dbReference type="EMBL" id="KZ357622">
    <property type="protein sequence ID" value="PIO59529.1"/>
    <property type="molecule type" value="Genomic_DNA"/>
</dbReference>
<feature type="domain" description="CCHC-type" evidence="2">
    <location>
        <begin position="53"/>
        <end position="68"/>
    </location>
</feature>
<keyword evidence="1" id="KW-0863">Zinc-finger</keyword>
<keyword evidence="1" id="KW-0862">Zinc</keyword>
<dbReference type="OrthoDB" id="3863715at2759"/>
<gene>
    <name evidence="3" type="ORF">TELCIR_19007</name>
</gene>
<dbReference type="GO" id="GO:0008270">
    <property type="term" value="F:zinc ion binding"/>
    <property type="evidence" value="ECO:0007669"/>
    <property type="project" value="UniProtKB-KW"/>
</dbReference>
<dbReference type="InterPro" id="IPR036875">
    <property type="entry name" value="Znf_CCHC_sf"/>
</dbReference>
<dbReference type="GO" id="GO:0003676">
    <property type="term" value="F:nucleic acid binding"/>
    <property type="evidence" value="ECO:0007669"/>
    <property type="project" value="InterPro"/>
</dbReference>
<dbReference type="PANTHER" id="PTHR46242">
    <property type="entry name" value="ZINC FINGER CCHC DOMAIN-CONTAINING PROTEIN 9 ZCCHC9"/>
    <property type="match status" value="1"/>
</dbReference>
<protein>
    <submittedName>
        <fullName evidence="3">Zinc knuckle</fullName>
    </submittedName>
</protein>
<evidence type="ECO:0000259" key="2">
    <source>
        <dbReference type="PROSITE" id="PS50158"/>
    </source>
</evidence>
<sequence>MEGSLDDVKRVVNDLVRRNKIKQWEAGDIIKRWRNRERRRIGRQVSKQTNRSCFHCRQQGHVLADCPNRDNETQAVGNVVSSHGDGICFKCGSTEHNVHNCPRKHVK</sequence>
<dbReference type="SMART" id="SM00343">
    <property type="entry name" value="ZnF_C2HC"/>
    <property type="match status" value="2"/>
</dbReference>
<proteinExistence type="predicted"/>
<dbReference type="InterPro" id="IPR042246">
    <property type="entry name" value="ZCCHC9"/>
</dbReference>
<keyword evidence="1" id="KW-0479">Metal-binding</keyword>
<dbReference type="Gene3D" id="4.10.60.10">
    <property type="entry name" value="Zinc finger, CCHC-type"/>
    <property type="match status" value="1"/>
</dbReference>
<dbReference type="GO" id="GO:0019899">
    <property type="term" value="F:enzyme binding"/>
    <property type="evidence" value="ECO:0007669"/>
    <property type="project" value="UniProtKB-ARBA"/>
</dbReference>
<dbReference type="PROSITE" id="PS50158">
    <property type="entry name" value="ZF_CCHC"/>
    <property type="match status" value="1"/>
</dbReference>